<evidence type="ECO:0000313" key="2">
    <source>
        <dbReference type="Proteomes" id="UP000184499"/>
    </source>
</evidence>
<keyword evidence="2" id="KW-1185">Reference proteome</keyword>
<dbReference type="AlphaFoldDB" id="A0A1L9UIG7"/>
<dbReference type="GeneID" id="93580785"/>
<proteinExistence type="predicted"/>
<dbReference type="VEuPathDB" id="FungiDB:ASPBRDRAFT_613215"/>
<dbReference type="EMBL" id="KV878685">
    <property type="protein sequence ID" value="OJJ71434.1"/>
    <property type="molecule type" value="Genomic_DNA"/>
</dbReference>
<dbReference type="Proteomes" id="UP000184499">
    <property type="component" value="Unassembled WGS sequence"/>
</dbReference>
<sequence length="158" mass="17853">MPCSRCKSVQTILSSTPRHYFETKTSSELSGQDAQIVSHLGSFHPHQPRHHCGTTIFLVPSYLRPSNITNQGWMTYLQKTNSTVGSGRKVNEAGTMGRAGEESRVEMQEKREEGAAEIITMDCRLGLGPYWEKVKFTRNLPKNQANKRGMWTVLLDRV</sequence>
<gene>
    <name evidence="1" type="ORF">ASPBRDRAFT_613215</name>
</gene>
<protein>
    <submittedName>
        <fullName evidence="1">Uncharacterized protein</fullName>
    </submittedName>
</protein>
<reference evidence="2" key="1">
    <citation type="journal article" date="2017" name="Genome Biol.">
        <title>Comparative genomics reveals high biological diversity and specific adaptations in the industrially and medically important fungal genus Aspergillus.</title>
        <authorList>
            <person name="de Vries R.P."/>
            <person name="Riley R."/>
            <person name="Wiebenga A."/>
            <person name="Aguilar-Osorio G."/>
            <person name="Amillis S."/>
            <person name="Uchima C.A."/>
            <person name="Anderluh G."/>
            <person name="Asadollahi M."/>
            <person name="Askin M."/>
            <person name="Barry K."/>
            <person name="Battaglia E."/>
            <person name="Bayram O."/>
            <person name="Benocci T."/>
            <person name="Braus-Stromeyer S.A."/>
            <person name="Caldana C."/>
            <person name="Canovas D."/>
            <person name="Cerqueira G.C."/>
            <person name="Chen F."/>
            <person name="Chen W."/>
            <person name="Choi C."/>
            <person name="Clum A."/>
            <person name="Dos Santos R.A."/>
            <person name="Damasio A.R."/>
            <person name="Diallinas G."/>
            <person name="Emri T."/>
            <person name="Fekete E."/>
            <person name="Flipphi M."/>
            <person name="Freyberg S."/>
            <person name="Gallo A."/>
            <person name="Gournas C."/>
            <person name="Habgood R."/>
            <person name="Hainaut M."/>
            <person name="Harispe M.L."/>
            <person name="Henrissat B."/>
            <person name="Hilden K.S."/>
            <person name="Hope R."/>
            <person name="Hossain A."/>
            <person name="Karabika E."/>
            <person name="Karaffa L."/>
            <person name="Karanyi Z."/>
            <person name="Krasevec N."/>
            <person name="Kuo A."/>
            <person name="Kusch H."/>
            <person name="LaButti K."/>
            <person name="Lagendijk E.L."/>
            <person name="Lapidus A."/>
            <person name="Levasseur A."/>
            <person name="Lindquist E."/>
            <person name="Lipzen A."/>
            <person name="Logrieco A.F."/>
            <person name="MacCabe A."/>
            <person name="Maekelae M.R."/>
            <person name="Malavazi I."/>
            <person name="Melin P."/>
            <person name="Meyer V."/>
            <person name="Mielnichuk N."/>
            <person name="Miskei M."/>
            <person name="Molnar A.P."/>
            <person name="Mule G."/>
            <person name="Ngan C.Y."/>
            <person name="Orejas M."/>
            <person name="Orosz E."/>
            <person name="Ouedraogo J.P."/>
            <person name="Overkamp K.M."/>
            <person name="Park H.-S."/>
            <person name="Perrone G."/>
            <person name="Piumi F."/>
            <person name="Punt P.J."/>
            <person name="Ram A.F."/>
            <person name="Ramon A."/>
            <person name="Rauscher S."/>
            <person name="Record E."/>
            <person name="Riano-Pachon D.M."/>
            <person name="Robert V."/>
            <person name="Roehrig J."/>
            <person name="Ruller R."/>
            <person name="Salamov A."/>
            <person name="Salih N.S."/>
            <person name="Samson R.A."/>
            <person name="Sandor E."/>
            <person name="Sanguinetti M."/>
            <person name="Schuetze T."/>
            <person name="Sepcic K."/>
            <person name="Shelest E."/>
            <person name="Sherlock G."/>
            <person name="Sophianopoulou V."/>
            <person name="Squina F.M."/>
            <person name="Sun H."/>
            <person name="Susca A."/>
            <person name="Todd R.B."/>
            <person name="Tsang A."/>
            <person name="Unkles S.E."/>
            <person name="van de Wiele N."/>
            <person name="van Rossen-Uffink D."/>
            <person name="Oliveira J.V."/>
            <person name="Vesth T.C."/>
            <person name="Visser J."/>
            <person name="Yu J.-H."/>
            <person name="Zhou M."/>
            <person name="Andersen M.R."/>
            <person name="Archer D.B."/>
            <person name="Baker S.E."/>
            <person name="Benoit I."/>
            <person name="Brakhage A.A."/>
            <person name="Braus G.H."/>
            <person name="Fischer R."/>
            <person name="Frisvad J.C."/>
            <person name="Goldman G.H."/>
            <person name="Houbraken J."/>
            <person name="Oakley B."/>
            <person name="Pocsi I."/>
            <person name="Scazzocchio C."/>
            <person name="Seiboth B."/>
            <person name="vanKuyk P.A."/>
            <person name="Wortman J."/>
            <person name="Dyer P.S."/>
            <person name="Grigoriev I.V."/>
        </authorList>
    </citation>
    <scope>NUCLEOTIDE SEQUENCE [LARGE SCALE GENOMIC DNA]</scope>
    <source>
        <strain evidence="2">CBS 101740 / IMI 381727 / IBT 21946</strain>
    </source>
</reference>
<dbReference type="RefSeq" id="XP_067478682.1">
    <property type="nucleotide sequence ID" value="XM_067628297.1"/>
</dbReference>
<name>A0A1L9UIG7_ASPBC</name>
<evidence type="ECO:0000313" key="1">
    <source>
        <dbReference type="EMBL" id="OJJ71434.1"/>
    </source>
</evidence>
<organism evidence="1 2">
    <name type="scientific">Aspergillus brasiliensis (strain CBS 101740 / IMI 381727 / IBT 21946)</name>
    <dbReference type="NCBI Taxonomy" id="767769"/>
    <lineage>
        <taxon>Eukaryota</taxon>
        <taxon>Fungi</taxon>
        <taxon>Dikarya</taxon>
        <taxon>Ascomycota</taxon>
        <taxon>Pezizomycotina</taxon>
        <taxon>Eurotiomycetes</taxon>
        <taxon>Eurotiomycetidae</taxon>
        <taxon>Eurotiales</taxon>
        <taxon>Aspergillaceae</taxon>
        <taxon>Aspergillus</taxon>
        <taxon>Aspergillus subgen. Circumdati</taxon>
    </lineage>
</organism>
<accession>A0A1L9UIG7</accession>